<dbReference type="PROSITE" id="PS50181">
    <property type="entry name" value="FBOX"/>
    <property type="match status" value="1"/>
</dbReference>
<proteinExistence type="predicted"/>
<reference evidence="4 5" key="1">
    <citation type="submission" date="2019-04" db="EMBL/GenBank/DDBJ databases">
        <title>High contiguity whole genome sequence and gene annotation resource for two Venturia nashicola isolates.</title>
        <authorList>
            <person name="Prokchorchik M."/>
            <person name="Won K."/>
            <person name="Lee Y."/>
            <person name="Choi E.D."/>
            <person name="Segonzac C."/>
            <person name="Sohn K.H."/>
        </authorList>
    </citation>
    <scope>NUCLEOTIDE SEQUENCE [LARGE SCALE GENOMIC DNA]</scope>
    <source>
        <strain evidence="4 5">PRI2</strain>
    </source>
</reference>
<feature type="domain" description="F-box" evidence="3">
    <location>
        <begin position="131"/>
        <end position="178"/>
    </location>
</feature>
<dbReference type="InterPro" id="IPR032675">
    <property type="entry name" value="LRR_dom_sf"/>
</dbReference>
<protein>
    <recommendedName>
        <fullName evidence="3">F-box domain-containing protein</fullName>
    </recommendedName>
</protein>
<keyword evidence="2" id="KW-0802">TPR repeat</keyword>
<dbReference type="InterPro" id="IPR036047">
    <property type="entry name" value="F-box-like_dom_sf"/>
</dbReference>
<dbReference type="GO" id="GO:0051879">
    <property type="term" value="F:Hsp90 protein binding"/>
    <property type="evidence" value="ECO:0007669"/>
    <property type="project" value="TreeGrafter"/>
</dbReference>
<dbReference type="SUPFAM" id="SSF81383">
    <property type="entry name" value="F-box domain"/>
    <property type="match status" value="1"/>
</dbReference>
<dbReference type="SUPFAM" id="SSF52047">
    <property type="entry name" value="RNI-like"/>
    <property type="match status" value="1"/>
</dbReference>
<evidence type="ECO:0000256" key="1">
    <source>
        <dbReference type="ARBA" id="ARBA00022737"/>
    </source>
</evidence>
<dbReference type="PANTHER" id="PTHR22904:SF523">
    <property type="entry name" value="STRESS-INDUCED-PHOSPHOPROTEIN 1"/>
    <property type="match status" value="1"/>
</dbReference>
<dbReference type="SUPFAM" id="SSF48452">
    <property type="entry name" value="TPR-like"/>
    <property type="match status" value="1"/>
</dbReference>
<keyword evidence="1" id="KW-0677">Repeat</keyword>
<dbReference type="EMBL" id="SNSC02000002">
    <property type="protein sequence ID" value="TID26696.1"/>
    <property type="molecule type" value="Genomic_DNA"/>
</dbReference>
<sequence length="536" mass="61002">MPRTLSAAEYKELGKRYYGRKEYQAACDAFTEGIAATSDFDPQLYDYRAAVWTKLEKPQNALVDGRNMIKHRKDDPRGYLRTGRILEQQGKLDTALGIYAYGLKNVKVKDLQLLKAAHDTLNRKLSPPTAVDPMSKLPLELAEMVLSYLRFNELVNALRVSKHWKAILTSRPGLWTDMDLFISNDRQLAVRPKSVKALIKYSQCKITRARIHRYSDKEGLRLLATTCKALKELHFGNTQFGGDTIIETTMMSKALKTLNISRAIELELDQVTQIVKYRPMLENLQVDYIKPPRYHADWKVDLPVFKSLHLTLHLPLGRLQEPYLELLNLTPSPRPDGVANSFLERAPNLKSLHLEGWKSAFAPDVDFSGFKSLETLSLRHVYILRPPRLPSSLKNITMNDILSPIAHNQTWKFHTPLPVLERLHLDGQAYPFSRIGLMLDGCFEDPTVPDDPSSQKSFQPKNLTSLSIYGPEAQKPHHLISEDEKKLSRLLCNDRLSNLKELALTNLFDKDCCVRDSFIDDIGGTIPPHESHIGIC</sequence>
<dbReference type="AlphaFoldDB" id="A0A4Z1PL03"/>
<evidence type="ECO:0000256" key="2">
    <source>
        <dbReference type="ARBA" id="ARBA00022803"/>
    </source>
</evidence>
<dbReference type="PANTHER" id="PTHR22904">
    <property type="entry name" value="TPR REPEAT CONTAINING PROTEIN"/>
    <property type="match status" value="1"/>
</dbReference>
<comment type="caution">
    <text evidence="4">The sequence shown here is derived from an EMBL/GenBank/DDBJ whole genome shotgun (WGS) entry which is preliminary data.</text>
</comment>
<dbReference type="Proteomes" id="UP000298493">
    <property type="component" value="Unassembled WGS sequence"/>
</dbReference>
<evidence type="ECO:0000313" key="4">
    <source>
        <dbReference type="EMBL" id="TID26696.1"/>
    </source>
</evidence>
<evidence type="ECO:0000313" key="5">
    <source>
        <dbReference type="Proteomes" id="UP000298493"/>
    </source>
</evidence>
<name>A0A4Z1PL03_9PEZI</name>
<evidence type="ECO:0000259" key="3">
    <source>
        <dbReference type="PROSITE" id="PS50181"/>
    </source>
</evidence>
<dbReference type="Gene3D" id="3.80.10.10">
    <property type="entry name" value="Ribonuclease Inhibitor"/>
    <property type="match status" value="1"/>
</dbReference>
<dbReference type="InterPro" id="IPR011990">
    <property type="entry name" value="TPR-like_helical_dom_sf"/>
</dbReference>
<accession>A0A4Z1PL03</accession>
<dbReference type="SMART" id="SM00256">
    <property type="entry name" value="FBOX"/>
    <property type="match status" value="1"/>
</dbReference>
<dbReference type="Gene3D" id="1.20.1280.50">
    <property type="match status" value="1"/>
</dbReference>
<organism evidence="4 5">
    <name type="scientific">Venturia nashicola</name>
    <dbReference type="NCBI Taxonomy" id="86259"/>
    <lineage>
        <taxon>Eukaryota</taxon>
        <taxon>Fungi</taxon>
        <taxon>Dikarya</taxon>
        <taxon>Ascomycota</taxon>
        <taxon>Pezizomycotina</taxon>
        <taxon>Dothideomycetes</taxon>
        <taxon>Pleosporomycetidae</taxon>
        <taxon>Venturiales</taxon>
        <taxon>Venturiaceae</taxon>
        <taxon>Venturia</taxon>
    </lineage>
</organism>
<dbReference type="Pfam" id="PF12937">
    <property type="entry name" value="F-box-like"/>
    <property type="match status" value="1"/>
</dbReference>
<dbReference type="Gene3D" id="1.25.40.10">
    <property type="entry name" value="Tetratricopeptide repeat domain"/>
    <property type="match status" value="1"/>
</dbReference>
<keyword evidence="5" id="KW-1185">Reference proteome</keyword>
<dbReference type="STRING" id="86259.A0A4Z1PL03"/>
<gene>
    <name evidence="4" type="ORF">E6O75_ATG01189</name>
</gene>
<dbReference type="InterPro" id="IPR001810">
    <property type="entry name" value="F-box_dom"/>
</dbReference>